<gene>
    <name evidence="1" type="ORF">N7458_007072</name>
</gene>
<comment type="caution">
    <text evidence="1">The sequence shown here is derived from an EMBL/GenBank/DDBJ whole genome shotgun (WGS) entry which is preliminary data.</text>
</comment>
<organism evidence="1 2">
    <name type="scientific">Penicillium daleae</name>
    <dbReference type="NCBI Taxonomy" id="63821"/>
    <lineage>
        <taxon>Eukaryota</taxon>
        <taxon>Fungi</taxon>
        <taxon>Dikarya</taxon>
        <taxon>Ascomycota</taxon>
        <taxon>Pezizomycotina</taxon>
        <taxon>Eurotiomycetes</taxon>
        <taxon>Eurotiomycetidae</taxon>
        <taxon>Eurotiales</taxon>
        <taxon>Aspergillaceae</taxon>
        <taxon>Penicillium</taxon>
    </lineage>
</organism>
<accession>A0AAD6C893</accession>
<keyword evidence="2" id="KW-1185">Reference proteome</keyword>
<sequence length="70" mass="7453">MSTLHLRPLQPRVHAADGLIVQGTDTRGSKQDTAVRQHQPLAKNVSVAGPSAIPKIRATSAQDNIPGQFC</sequence>
<dbReference type="RefSeq" id="XP_056766158.1">
    <property type="nucleotide sequence ID" value="XM_056910454.1"/>
</dbReference>
<evidence type="ECO:0000313" key="1">
    <source>
        <dbReference type="EMBL" id="KAJ5450623.1"/>
    </source>
</evidence>
<dbReference type="AlphaFoldDB" id="A0AAD6C893"/>
<reference evidence="1" key="2">
    <citation type="journal article" date="2023" name="IMA Fungus">
        <title>Comparative genomic study of the Penicillium genus elucidates a diverse pangenome and 15 lateral gene transfer events.</title>
        <authorList>
            <person name="Petersen C."/>
            <person name="Sorensen T."/>
            <person name="Nielsen M.R."/>
            <person name="Sondergaard T.E."/>
            <person name="Sorensen J.L."/>
            <person name="Fitzpatrick D.A."/>
            <person name="Frisvad J.C."/>
            <person name="Nielsen K.L."/>
        </authorList>
    </citation>
    <scope>NUCLEOTIDE SEQUENCE</scope>
    <source>
        <strain evidence="1">IBT 16125</strain>
    </source>
</reference>
<protein>
    <submittedName>
        <fullName evidence="1">Uncharacterized protein</fullName>
    </submittedName>
</protein>
<dbReference type="Proteomes" id="UP001213681">
    <property type="component" value="Unassembled WGS sequence"/>
</dbReference>
<proteinExistence type="predicted"/>
<reference evidence="1" key="1">
    <citation type="submission" date="2022-12" db="EMBL/GenBank/DDBJ databases">
        <authorList>
            <person name="Petersen C."/>
        </authorList>
    </citation>
    <scope>NUCLEOTIDE SEQUENCE</scope>
    <source>
        <strain evidence="1">IBT 16125</strain>
    </source>
</reference>
<name>A0AAD6C893_9EURO</name>
<evidence type="ECO:0000313" key="2">
    <source>
        <dbReference type="Proteomes" id="UP001213681"/>
    </source>
</evidence>
<dbReference type="GeneID" id="81600697"/>
<dbReference type="EMBL" id="JAPVEA010000006">
    <property type="protein sequence ID" value="KAJ5450623.1"/>
    <property type="molecule type" value="Genomic_DNA"/>
</dbReference>